<comment type="caution">
    <text evidence="10">The sequence shown here is derived from an EMBL/GenBank/DDBJ whole genome shotgun (WGS) entry which is preliminary data.</text>
</comment>
<evidence type="ECO:0000256" key="9">
    <source>
        <dbReference type="RuleBase" id="RU364142"/>
    </source>
</evidence>
<comment type="function">
    <text evidence="9">Component of the Mediator complex, a coactivator involved in the regulated transcription of nearly all RNA polymerase II-dependent genes. Mediator functions as a bridge to convey information from gene-specific regulatory proteins to the basal RNA polymerase II transcription machinery. Mediator is recruited to promoters by direct interactions with regulatory proteins and serves as a scaffold for the assembly of a functional preinitiation complex with RNA polymerase II and the general transcription factors.</text>
</comment>
<reference evidence="10" key="2">
    <citation type="journal article" date="2020" name="Nat. Commun.">
        <title>Large-scale genome sequencing of mycorrhizal fungi provides insights into the early evolution of symbiotic traits.</title>
        <authorList>
            <person name="Miyauchi S."/>
            <person name="Kiss E."/>
            <person name="Kuo A."/>
            <person name="Drula E."/>
            <person name="Kohler A."/>
            <person name="Sanchez-Garcia M."/>
            <person name="Morin E."/>
            <person name="Andreopoulos B."/>
            <person name="Barry K.W."/>
            <person name="Bonito G."/>
            <person name="Buee M."/>
            <person name="Carver A."/>
            <person name="Chen C."/>
            <person name="Cichocki N."/>
            <person name="Clum A."/>
            <person name="Culley D."/>
            <person name="Crous P.W."/>
            <person name="Fauchery L."/>
            <person name="Girlanda M."/>
            <person name="Hayes R.D."/>
            <person name="Keri Z."/>
            <person name="LaButti K."/>
            <person name="Lipzen A."/>
            <person name="Lombard V."/>
            <person name="Magnuson J."/>
            <person name="Maillard F."/>
            <person name="Murat C."/>
            <person name="Nolan M."/>
            <person name="Ohm R.A."/>
            <person name="Pangilinan J."/>
            <person name="Pereira M.F."/>
            <person name="Perotto S."/>
            <person name="Peter M."/>
            <person name="Pfister S."/>
            <person name="Riley R."/>
            <person name="Sitrit Y."/>
            <person name="Stielow J.B."/>
            <person name="Szollosi G."/>
            <person name="Zifcakova L."/>
            <person name="Stursova M."/>
            <person name="Spatafora J.W."/>
            <person name="Tedersoo L."/>
            <person name="Vaario L.M."/>
            <person name="Yamada A."/>
            <person name="Yan M."/>
            <person name="Wang P."/>
            <person name="Xu J."/>
            <person name="Bruns T."/>
            <person name="Baldrian P."/>
            <person name="Vilgalys R."/>
            <person name="Dunand C."/>
            <person name="Henrissat B."/>
            <person name="Grigoriev I.V."/>
            <person name="Hibbett D."/>
            <person name="Nagy L.G."/>
            <person name="Martin F.M."/>
        </authorList>
    </citation>
    <scope>NUCLEOTIDE SEQUENCE</scope>
    <source>
        <strain evidence="10">BED1</strain>
    </source>
</reference>
<dbReference type="InterPro" id="IPR014801">
    <property type="entry name" value="Mediator_Med5_fun"/>
</dbReference>
<comment type="subcellular location">
    <subcellularLocation>
        <location evidence="1 9">Nucleus</location>
    </subcellularLocation>
</comment>
<keyword evidence="11" id="KW-1185">Reference proteome</keyword>
<dbReference type="AlphaFoldDB" id="A0AAD4GHX7"/>
<proteinExistence type="inferred from homology"/>
<evidence type="ECO:0000256" key="6">
    <source>
        <dbReference type="ARBA" id="ARBA00023163"/>
    </source>
</evidence>
<evidence type="ECO:0000256" key="3">
    <source>
        <dbReference type="ARBA" id="ARBA00020628"/>
    </source>
</evidence>
<evidence type="ECO:0000256" key="5">
    <source>
        <dbReference type="ARBA" id="ARBA00023159"/>
    </source>
</evidence>
<protein>
    <recommendedName>
        <fullName evidence="3 9">Mediator of RNA polymerase II transcription subunit 5</fullName>
    </recommendedName>
    <alternativeName>
        <fullName evidence="8 9">Mediator complex subunit 5</fullName>
    </alternativeName>
</protein>
<evidence type="ECO:0000256" key="8">
    <source>
        <dbReference type="ARBA" id="ARBA00031256"/>
    </source>
</evidence>
<evidence type="ECO:0000256" key="1">
    <source>
        <dbReference type="ARBA" id="ARBA00004123"/>
    </source>
</evidence>
<keyword evidence="7 9" id="KW-0539">Nucleus</keyword>
<evidence type="ECO:0000256" key="2">
    <source>
        <dbReference type="ARBA" id="ARBA00008782"/>
    </source>
</evidence>
<dbReference type="Pfam" id="PF08689">
    <property type="entry name" value="Med5"/>
    <property type="match status" value="1"/>
</dbReference>
<reference evidence="10" key="1">
    <citation type="submission" date="2019-10" db="EMBL/GenBank/DDBJ databases">
        <authorList>
            <consortium name="DOE Joint Genome Institute"/>
            <person name="Kuo A."/>
            <person name="Miyauchi S."/>
            <person name="Kiss E."/>
            <person name="Drula E."/>
            <person name="Kohler A."/>
            <person name="Sanchez-Garcia M."/>
            <person name="Andreopoulos B."/>
            <person name="Barry K.W."/>
            <person name="Bonito G."/>
            <person name="Buee M."/>
            <person name="Carver A."/>
            <person name="Chen C."/>
            <person name="Cichocki N."/>
            <person name="Clum A."/>
            <person name="Culley D."/>
            <person name="Crous P.W."/>
            <person name="Fauchery L."/>
            <person name="Girlanda M."/>
            <person name="Hayes R."/>
            <person name="Keri Z."/>
            <person name="LaButti K."/>
            <person name="Lipzen A."/>
            <person name="Lombard V."/>
            <person name="Magnuson J."/>
            <person name="Maillard F."/>
            <person name="Morin E."/>
            <person name="Murat C."/>
            <person name="Nolan M."/>
            <person name="Ohm R."/>
            <person name="Pangilinan J."/>
            <person name="Pereira M."/>
            <person name="Perotto S."/>
            <person name="Peter M."/>
            <person name="Riley R."/>
            <person name="Sitrit Y."/>
            <person name="Stielow B."/>
            <person name="Szollosi G."/>
            <person name="Zifcakova L."/>
            <person name="Stursova M."/>
            <person name="Spatafora J.W."/>
            <person name="Tedersoo L."/>
            <person name="Vaario L.-M."/>
            <person name="Yamada A."/>
            <person name="Yan M."/>
            <person name="Wang P."/>
            <person name="Xu J."/>
            <person name="Bruns T."/>
            <person name="Baldrian P."/>
            <person name="Vilgalys R."/>
            <person name="Henrissat B."/>
            <person name="Grigoriev I.V."/>
            <person name="Hibbett D."/>
            <person name="Nagy L.G."/>
            <person name="Martin F.M."/>
        </authorList>
    </citation>
    <scope>NUCLEOTIDE SEQUENCE</scope>
    <source>
        <strain evidence="10">BED1</strain>
    </source>
</reference>
<evidence type="ECO:0000256" key="7">
    <source>
        <dbReference type="ARBA" id="ARBA00023242"/>
    </source>
</evidence>
<keyword evidence="5 9" id="KW-0010">Activator</keyword>
<accession>A0AAD4GHX7</accession>
<keyword evidence="6 9" id="KW-0804">Transcription</keyword>
<evidence type="ECO:0000313" key="10">
    <source>
        <dbReference type="EMBL" id="KAF8446011.1"/>
    </source>
</evidence>
<dbReference type="PANTHER" id="PTHR35784">
    <property type="entry name" value="MEDIATOR OF RNA POLYMERASE II TRANSCRIPTION SUBUNIT 5"/>
    <property type="match status" value="1"/>
</dbReference>
<gene>
    <name evidence="9" type="primary">MED5</name>
    <name evidence="10" type="ORF">L210DRAFT_3442787</name>
</gene>
<dbReference type="EMBL" id="WHUW01000005">
    <property type="protein sequence ID" value="KAF8446011.1"/>
    <property type="molecule type" value="Genomic_DNA"/>
</dbReference>
<dbReference type="GO" id="GO:0003712">
    <property type="term" value="F:transcription coregulator activity"/>
    <property type="evidence" value="ECO:0007669"/>
    <property type="project" value="InterPro"/>
</dbReference>
<evidence type="ECO:0000256" key="4">
    <source>
        <dbReference type="ARBA" id="ARBA00023015"/>
    </source>
</evidence>
<keyword evidence="4 9" id="KW-0805">Transcription regulation</keyword>
<sequence>MSLETLTRNSYQSGISPVQWLQLCKLWVEKETSGQGSLVALAVGPAISDAIIALCSIYDANSVLLGYLRHALSNGLVSTSDFLATFLRAARSSQLQNGSTLNVLCRTALDAYYASGVSPLGSLLPSASSQTVILAIANDSLAFLRFAYSLPPSGFHTLSTSASELVALILPCVPDVLQMSTTQAVICFGDANDLLHSVRLSPDVRQALETFVFSLSLLIGDDAKVAREAQIIHTQLALGKSDMLGSNLEADSISCGLLLQSLIASRASDYGAGSGLEAVVLLTSLLRWTSLAPNVFYTQMLLASLTCVAQSSPKGIHDGSFFMWRTFVLGRLPRLLHSFEKELEGHGTVEADWRAAMHAAVSAVLQRSDLLSRCDHVQAQSRTRESSDEETTSPGSFIRDFIQQLYAIGLIDQAFAMNADPTLANDSGTRLQAEALEHNCTLESYLESRLTMELSEEDTRTLLHRIRLDPGSHYFFAQVVRKRFTSHSKSGDLEVLSHLTKMLYAHDFALDILSLHLKITDLVFEALGLLHEYDCETIGDPQTAVSHLGDVVLFIQMVLTKFQISAPSLRRGSKVLRTDILRSSRAYHPDDLPPDVKLVFTGWFKAIFDKSSEGIDDTILRSTKPKTLLQMSPTLFSQACLARQDGRIDNDDLHNGISYFLGPLLNWTLVGVVHGMLFEVQQRGFGAPVQLEVLQSLLLGSTCPHVVLRLCSPNILKIISGKRTQVAISSLHYDIGAIRSIAFRTLSVKMDAHGQPMEDSAAAPPDAFLDFPRREIRDAFALARQHKAPRIDVGRCLTITTPTKFLLLLWTELCGAASLGETETCCRIMTFVLIVPHAGVPPLLPLFMYNVLPQLIAAVDQQGGDTSVNTELLATIIAGALSGALHFERALQTICNEHTAVLGQPSAVLARKLAADLRARKTTSRTSRTILERLSASSPFAANFPAFMT</sequence>
<comment type="subunit">
    <text evidence="9">Component of the Mediator complex.</text>
</comment>
<dbReference type="Proteomes" id="UP001194468">
    <property type="component" value="Unassembled WGS sequence"/>
</dbReference>
<name>A0AAD4GHX7_BOLED</name>
<dbReference type="GO" id="GO:0016592">
    <property type="term" value="C:mediator complex"/>
    <property type="evidence" value="ECO:0007669"/>
    <property type="project" value="InterPro"/>
</dbReference>
<dbReference type="PANTHER" id="PTHR35784:SF1">
    <property type="entry name" value="MEDIATOR OF RNA POLYMERASE II TRANSCRIPTION SUBUNIT 5"/>
    <property type="match status" value="1"/>
</dbReference>
<evidence type="ECO:0000313" key="11">
    <source>
        <dbReference type="Proteomes" id="UP001194468"/>
    </source>
</evidence>
<comment type="similarity">
    <text evidence="2 9">Belongs to the Mediator complex subunit 5 family.</text>
</comment>
<organism evidence="10 11">
    <name type="scientific">Boletus edulis BED1</name>
    <dbReference type="NCBI Taxonomy" id="1328754"/>
    <lineage>
        <taxon>Eukaryota</taxon>
        <taxon>Fungi</taxon>
        <taxon>Dikarya</taxon>
        <taxon>Basidiomycota</taxon>
        <taxon>Agaricomycotina</taxon>
        <taxon>Agaricomycetes</taxon>
        <taxon>Agaricomycetidae</taxon>
        <taxon>Boletales</taxon>
        <taxon>Boletineae</taxon>
        <taxon>Boletaceae</taxon>
        <taxon>Boletoideae</taxon>
        <taxon>Boletus</taxon>
    </lineage>
</organism>
<dbReference type="GO" id="GO:0006357">
    <property type="term" value="P:regulation of transcription by RNA polymerase II"/>
    <property type="evidence" value="ECO:0007669"/>
    <property type="project" value="InterPro"/>
</dbReference>